<evidence type="ECO:0000313" key="1">
    <source>
        <dbReference type="EMBL" id="ROP41954.1"/>
    </source>
</evidence>
<dbReference type="InterPro" id="IPR011990">
    <property type="entry name" value="TPR-like_helical_dom_sf"/>
</dbReference>
<accession>A0A3N1HHK9</accession>
<dbReference type="EMBL" id="RJKM01000001">
    <property type="protein sequence ID" value="ROP41954.1"/>
    <property type="molecule type" value="Genomic_DNA"/>
</dbReference>
<dbReference type="Pfam" id="PF13424">
    <property type="entry name" value="TPR_12"/>
    <property type="match status" value="1"/>
</dbReference>
<keyword evidence="2" id="KW-1185">Reference proteome</keyword>
<dbReference type="Gene3D" id="1.25.40.10">
    <property type="entry name" value="Tetratricopeptide repeat domain"/>
    <property type="match status" value="1"/>
</dbReference>
<dbReference type="InterPro" id="IPR019734">
    <property type="entry name" value="TPR_rpt"/>
</dbReference>
<proteinExistence type="predicted"/>
<organism evidence="1 2">
    <name type="scientific">Saccharothrix texasensis</name>
    <dbReference type="NCBI Taxonomy" id="103734"/>
    <lineage>
        <taxon>Bacteria</taxon>
        <taxon>Bacillati</taxon>
        <taxon>Actinomycetota</taxon>
        <taxon>Actinomycetes</taxon>
        <taxon>Pseudonocardiales</taxon>
        <taxon>Pseudonocardiaceae</taxon>
        <taxon>Saccharothrix</taxon>
    </lineage>
</organism>
<dbReference type="SMART" id="SM00028">
    <property type="entry name" value="TPR"/>
    <property type="match status" value="5"/>
</dbReference>
<dbReference type="SUPFAM" id="SSF52540">
    <property type="entry name" value="P-loop containing nucleoside triphosphate hydrolases"/>
    <property type="match status" value="1"/>
</dbReference>
<sequence length="756" mass="81681">MVAFEPEPSRFPGSTSADVGDLGVRNTVSGVVGGVVQAGVVHGGVHLHTAQPTSAWVVPRQLPSAPALFVGRAVELDALDHALAAVAPNGRGTAVQAPTARGPSLAEFPVGDVATGVSTIGGAGGMGKTWLVLAWAHRHLDRFPDGQLFVDLHGFSPAREPMDPAVAVRGFLDALGVEPGRIPADPDAQVARYRSLVADRRMLIVLDNAATAEQVIPLLPGSSTCTVLVTGRTRLASLIDRHGARHLTLDILTRDEARALLTARLGTGRVAAEPDAVDELIALCGSYPLALSITARHAVTSPAVPLPEIAGELRESGLEVLDHDTDPAASLPAVLSWSLRRLTDEQRTVFALLGIAPGLDTTPPAAAALTGLAPARARMALSALVEASLVDRRPHGRYAMHDLIRDYATTTAHDLPHGARQAALARVMDFHLHTAATADHLLNTYHPFLPPAAPAPGVHPLPLSDTTTAAAWLEAEHATLLATQQAAAVLGRHHVVWHLAWALNNFHMRRGHLRDSLAAWRAALDAAVHLPDPATRSRAHRHLGRACARLGLHEESHEHLARALDLAVRHHDTVEQAHTHGVLAFFWGRQGDDRRALAHARHALGLYRAIGRPLWEADALNSVGWYCARLDELDTARDHCHAALSLHRRFHDADGEASTMDTFGLIAHRAGDHRQAIHHYHQALTRYRAFRNTYFLAYTLDNVGHPHAALGEHDQARTAWQEALEFYREQGRDIEARRLRQQLHDLDTLISPPESA</sequence>
<dbReference type="InterPro" id="IPR027417">
    <property type="entry name" value="P-loop_NTPase"/>
</dbReference>
<name>A0A3N1HHK9_9PSEU</name>
<dbReference type="SUPFAM" id="SSF48452">
    <property type="entry name" value="TPR-like"/>
    <property type="match status" value="2"/>
</dbReference>
<dbReference type="PANTHER" id="PTHR47691">
    <property type="entry name" value="REGULATOR-RELATED"/>
    <property type="match status" value="1"/>
</dbReference>
<dbReference type="PRINTS" id="PR00364">
    <property type="entry name" value="DISEASERSIST"/>
</dbReference>
<reference evidence="1 2" key="1">
    <citation type="submission" date="2018-11" db="EMBL/GenBank/DDBJ databases">
        <title>Sequencing the genomes of 1000 actinobacteria strains.</title>
        <authorList>
            <person name="Klenk H.-P."/>
        </authorList>
    </citation>
    <scope>NUCLEOTIDE SEQUENCE [LARGE SCALE GENOMIC DNA]</scope>
    <source>
        <strain evidence="1 2">DSM 44231</strain>
    </source>
</reference>
<dbReference type="PANTHER" id="PTHR47691:SF3">
    <property type="entry name" value="HTH-TYPE TRANSCRIPTIONAL REGULATOR RV0890C-RELATED"/>
    <property type="match status" value="1"/>
</dbReference>
<dbReference type="Gene3D" id="3.40.50.300">
    <property type="entry name" value="P-loop containing nucleotide triphosphate hydrolases"/>
    <property type="match status" value="1"/>
</dbReference>
<protein>
    <submittedName>
        <fullName evidence="1">Tetratricopeptide repeat protein</fullName>
    </submittedName>
</protein>
<dbReference type="AlphaFoldDB" id="A0A3N1HHK9"/>
<comment type="caution">
    <text evidence="1">The sequence shown here is derived from an EMBL/GenBank/DDBJ whole genome shotgun (WGS) entry which is preliminary data.</text>
</comment>
<dbReference type="Proteomes" id="UP000268727">
    <property type="component" value="Unassembled WGS sequence"/>
</dbReference>
<evidence type="ECO:0000313" key="2">
    <source>
        <dbReference type="Proteomes" id="UP000268727"/>
    </source>
</evidence>
<gene>
    <name evidence="1" type="ORF">EDD40_7440</name>
</gene>